<evidence type="ECO:0000313" key="4">
    <source>
        <dbReference type="Proteomes" id="UP000254266"/>
    </source>
</evidence>
<name>A0A370DDM9_9GAMM</name>
<keyword evidence="1" id="KW-1133">Transmembrane helix</keyword>
<dbReference type="Pfam" id="PF16537">
    <property type="entry name" value="T2SSB"/>
    <property type="match status" value="1"/>
</dbReference>
<comment type="caution">
    <text evidence="3">The sequence shown here is derived from an EMBL/GenBank/DDBJ whole genome shotgun (WGS) entry which is preliminary data.</text>
</comment>
<dbReference type="GO" id="GO:0015627">
    <property type="term" value="C:type II protein secretion system complex"/>
    <property type="evidence" value="ECO:0007669"/>
    <property type="project" value="InterPro"/>
</dbReference>
<dbReference type="EMBL" id="QFXC01000011">
    <property type="protein sequence ID" value="RDH83009.1"/>
    <property type="molecule type" value="Genomic_DNA"/>
</dbReference>
<feature type="transmembrane region" description="Helical" evidence="1">
    <location>
        <begin position="38"/>
        <end position="59"/>
    </location>
</feature>
<reference evidence="3 4" key="1">
    <citation type="journal article" date="2018" name="ISME J.">
        <title>Endosymbiont genomes yield clues of tubeworm success.</title>
        <authorList>
            <person name="Li Y."/>
            <person name="Liles M.R."/>
            <person name="Halanych K.M."/>
        </authorList>
    </citation>
    <scope>NUCLEOTIDE SEQUENCE [LARGE SCALE GENOMIC DNA]</scope>
    <source>
        <strain evidence="3">A1464</strain>
    </source>
</reference>
<protein>
    <recommendedName>
        <fullName evidence="2">Type II secretion system protein GspB C-terminal domain-containing protein</fullName>
    </recommendedName>
</protein>
<keyword evidence="4" id="KW-1185">Reference proteome</keyword>
<dbReference type="AlphaFoldDB" id="A0A370DDM9"/>
<proteinExistence type="predicted"/>
<keyword evidence="1" id="KW-0812">Transmembrane</keyword>
<organism evidence="3 4">
    <name type="scientific">endosymbiont of Galathealinum brachiosum</name>
    <dbReference type="NCBI Taxonomy" id="2200906"/>
    <lineage>
        <taxon>Bacteria</taxon>
        <taxon>Pseudomonadati</taxon>
        <taxon>Pseudomonadota</taxon>
        <taxon>Gammaproteobacteria</taxon>
        <taxon>sulfur-oxidizing symbionts</taxon>
    </lineage>
</organism>
<accession>A0A370DDM9</accession>
<dbReference type="Proteomes" id="UP000254266">
    <property type="component" value="Unassembled WGS sequence"/>
</dbReference>
<dbReference type="InterPro" id="IPR032389">
    <property type="entry name" value="GspB_C"/>
</dbReference>
<evidence type="ECO:0000313" key="3">
    <source>
        <dbReference type="EMBL" id="RDH83009.1"/>
    </source>
</evidence>
<gene>
    <name evidence="3" type="ORF">DIZ80_12160</name>
</gene>
<feature type="domain" description="Type II secretion system protein GspB C-terminal" evidence="2">
    <location>
        <begin position="168"/>
        <end position="226"/>
    </location>
</feature>
<evidence type="ECO:0000256" key="1">
    <source>
        <dbReference type="SAM" id="Phobius"/>
    </source>
</evidence>
<sequence length="233" mass="26164">MSYILDALKKSDSERKRGDVPNLQTVHIPINADQPTPWALYGFISVLLLVLAFVIGLVISDKEPVTIIQVAETGRQIKPVLKPVLKEASRVNKNSELQYSKKIPQKITEQKTSQLKAARIEVTQKRAKEPVIELQQTNRVQVESVVALPDISNIPYLHELPEYQQQSVPEMHFAGHVYSTSAQSRSIIINNSAMSEGDTVVQGINVVKITSSGVVFSLHDNYFRMDILQDWSF</sequence>
<evidence type="ECO:0000259" key="2">
    <source>
        <dbReference type="Pfam" id="PF16537"/>
    </source>
</evidence>
<keyword evidence="1" id="KW-0472">Membrane</keyword>